<name>A0ABR0F3C6_ZASCE</name>
<feature type="domain" description="FAD-binding" evidence="4">
    <location>
        <begin position="6"/>
        <end position="353"/>
    </location>
</feature>
<protein>
    <recommendedName>
        <fullName evidence="4">FAD-binding domain-containing protein</fullName>
    </recommendedName>
</protein>
<evidence type="ECO:0000313" key="6">
    <source>
        <dbReference type="Proteomes" id="UP001305779"/>
    </source>
</evidence>
<dbReference type="Proteomes" id="UP001305779">
    <property type="component" value="Unassembled WGS sequence"/>
</dbReference>
<evidence type="ECO:0000313" key="5">
    <source>
        <dbReference type="EMBL" id="KAK4507778.1"/>
    </source>
</evidence>
<dbReference type="InterPro" id="IPR036188">
    <property type="entry name" value="FAD/NAD-bd_sf"/>
</dbReference>
<accession>A0ABR0F3C6</accession>
<dbReference type="SUPFAM" id="SSF51905">
    <property type="entry name" value="FAD/NAD(P)-binding domain"/>
    <property type="match status" value="1"/>
</dbReference>
<reference evidence="5 6" key="1">
    <citation type="journal article" date="2023" name="G3 (Bethesda)">
        <title>A chromosome-level genome assembly of Zasmidium syzygii isolated from banana leaves.</title>
        <authorList>
            <person name="van Westerhoven A.C."/>
            <person name="Mehrabi R."/>
            <person name="Talebi R."/>
            <person name="Steentjes M.B.F."/>
            <person name="Corcolon B."/>
            <person name="Chong P.A."/>
            <person name="Kema G.H.J."/>
            <person name="Seidl M.F."/>
        </authorList>
    </citation>
    <scope>NUCLEOTIDE SEQUENCE [LARGE SCALE GENOMIC DNA]</scope>
    <source>
        <strain evidence="5 6">P124</strain>
    </source>
</reference>
<gene>
    <name evidence="5" type="ORF">PRZ48_001513</name>
</gene>
<dbReference type="PANTHER" id="PTHR46720:SF1">
    <property type="entry name" value="HYDROXYLASE, PUTATIVE (AFU_ORTHOLOGUE AFUA_8G06050)-RELATED"/>
    <property type="match status" value="1"/>
</dbReference>
<keyword evidence="3" id="KW-0560">Oxidoreductase</keyword>
<evidence type="ECO:0000256" key="3">
    <source>
        <dbReference type="ARBA" id="ARBA00023002"/>
    </source>
</evidence>
<keyword evidence="1" id="KW-0285">Flavoprotein</keyword>
<dbReference type="PANTHER" id="PTHR46720">
    <property type="entry name" value="HYDROXYLASE, PUTATIVE (AFU_ORTHOLOGUE AFUA_3G01460)-RELATED"/>
    <property type="match status" value="1"/>
</dbReference>
<evidence type="ECO:0000256" key="1">
    <source>
        <dbReference type="ARBA" id="ARBA00022630"/>
    </source>
</evidence>
<dbReference type="InterPro" id="IPR051104">
    <property type="entry name" value="FAD_monoxygenase"/>
</dbReference>
<keyword evidence="2" id="KW-0274">FAD</keyword>
<dbReference type="InterPro" id="IPR002938">
    <property type="entry name" value="FAD-bd"/>
</dbReference>
<evidence type="ECO:0000256" key="2">
    <source>
        <dbReference type="ARBA" id="ARBA00022827"/>
    </source>
</evidence>
<dbReference type="Pfam" id="PF01494">
    <property type="entry name" value="FAD_binding_3"/>
    <property type="match status" value="1"/>
</dbReference>
<proteinExistence type="predicted"/>
<dbReference type="PRINTS" id="PR00420">
    <property type="entry name" value="RNGMNOXGNASE"/>
</dbReference>
<comment type="caution">
    <text evidence="5">The sequence shown here is derived from an EMBL/GenBank/DDBJ whole genome shotgun (WGS) entry which is preliminary data.</text>
</comment>
<dbReference type="Gene3D" id="3.50.50.60">
    <property type="entry name" value="FAD/NAD(P)-binding domain"/>
    <property type="match status" value="1"/>
</dbReference>
<evidence type="ECO:0000259" key="4">
    <source>
        <dbReference type="Pfam" id="PF01494"/>
    </source>
</evidence>
<keyword evidence="6" id="KW-1185">Reference proteome</keyword>
<dbReference type="EMBL" id="JAXOVC010000001">
    <property type="protein sequence ID" value="KAK4507778.1"/>
    <property type="molecule type" value="Genomic_DNA"/>
</dbReference>
<sequence>MSKSEFHVAIIGAGLSGLSLALALQQQNIRVTLYEGRDAPLDTGGGLMLHPNGLKALQAIGVYETLLEKAWPFDNIYVQNGITGEILQSIENGSVEKYGMHAVRIYRYTLLDQLLNKVRQSGIPIHFNRRYSHVVSETEQEVTWQFTDGGSASASILVGADGLHSTVRKYIAPDVKPIYNGYIILVAAVPTAQLGLPETDFRTLNDPKSSYPMPGGIVVPQLGAFVTAPQTKSGDEVMITVMRPFPQEAERWTPIDNDKDRLRSMFRENSDKFPQVVQNALSDIPDKQLHVWPAYTIPLLEHWTSVNTGSNPQGRIVIIGDAAHALPPSSGQGVNQAFEDINSFAAVLGKLGNDLSRERLQKALHGWQQFRQERVDCVLRLNKHMETLRMPAAALAEKGIANDPETLKANLKKESHEVFKLDHEEAVRECWKRSNIE</sequence>
<organism evidence="5 6">
    <name type="scientific">Zasmidium cellare</name>
    <name type="common">Wine cellar mold</name>
    <name type="synonym">Racodium cellare</name>
    <dbReference type="NCBI Taxonomy" id="395010"/>
    <lineage>
        <taxon>Eukaryota</taxon>
        <taxon>Fungi</taxon>
        <taxon>Dikarya</taxon>
        <taxon>Ascomycota</taxon>
        <taxon>Pezizomycotina</taxon>
        <taxon>Dothideomycetes</taxon>
        <taxon>Dothideomycetidae</taxon>
        <taxon>Mycosphaerellales</taxon>
        <taxon>Mycosphaerellaceae</taxon>
        <taxon>Zasmidium</taxon>
    </lineage>
</organism>